<reference evidence="6 7" key="1">
    <citation type="submission" date="2014-11" db="EMBL/GenBank/DDBJ databases">
        <title>Genetic blueprint of the zoonotic pathogen Toxocara canis.</title>
        <authorList>
            <person name="Zhu X.-Q."/>
            <person name="Korhonen P.K."/>
            <person name="Cai H."/>
            <person name="Young N.D."/>
            <person name="Nejsum P."/>
            <person name="von Samson-Himmelstjerna G."/>
            <person name="Boag P.R."/>
            <person name="Tan P."/>
            <person name="Li Q."/>
            <person name="Min J."/>
            <person name="Yang Y."/>
            <person name="Wang X."/>
            <person name="Fang X."/>
            <person name="Hall R.S."/>
            <person name="Hofmann A."/>
            <person name="Sternberg P.W."/>
            <person name="Jex A.R."/>
            <person name="Gasser R.B."/>
        </authorList>
    </citation>
    <scope>NUCLEOTIDE SEQUENCE [LARGE SCALE GENOMIC DNA]</scope>
    <source>
        <strain evidence="6">PN_DK_2014</strain>
    </source>
</reference>
<dbReference type="Proteomes" id="UP000031036">
    <property type="component" value="Unassembled WGS sequence"/>
</dbReference>
<gene>
    <name evidence="6" type="primary">Y54G2A.17</name>
    <name evidence="6" type="ORF">Tcan_18782</name>
</gene>
<dbReference type="GO" id="GO:0034355">
    <property type="term" value="P:NAD+ biosynthetic process via the salvage pathway"/>
    <property type="evidence" value="ECO:0007669"/>
    <property type="project" value="TreeGrafter"/>
</dbReference>
<keyword evidence="7" id="KW-1185">Reference proteome</keyword>
<evidence type="ECO:0000256" key="3">
    <source>
        <dbReference type="ARBA" id="ARBA00022642"/>
    </source>
</evidence>
<accession>A0A0B2VPU4</accession>
<comment type="caution">
    <text evidence="6">The sequence shown here is derived from an EMBL/GenBank/DDBJ whole genome shotgun (WGS) entry which is preliminary data.</text>
</comment>
<keyword evidence="6" id="KW-0328">Glycosyltransferase</keyword>
<dbReference type="InterPro" id="IPR040727">
    <property type="entry name" value="NAPRTase_N"/>
</dbReference>
<comment type="similarity">
    <text evidence="2">Belongs to the NAPRTase family.</text>
</comment>
<comment type="catalytic activity">
    <reaction evidence="4">
        <text>5-phospho-alpha-D-ribose 1-diphosphate + nicotinate + ATP + H2O = nicotinate beta-D-ribonucleotide + ADP + phosphate + diphosphate</text>
        <dbReference type="Rhea" id="RHEA:36163"/>
        <dbReference type="ChEBI" id="CHEBI:15377"/>
        <dbReference type="ChEBI" id="CHEBI:30616"/>
        <dbReference type="ChEBI" id="CHEBI:32544"/>
        <dbReference type="ChEBI" id="CHEBI:33019"/>
        <dbReference type="ChEBI" id="CHEBI:43474"/>
        <dbReference type="ChEBI" id="CHEBI:57502"/>
        <dbReference type="ChEBI" id="CHEBI:58017"/>
        <dbReference type="ChEBI" id="CHEBI:456216"/>
        <dbReference type="EC" id="6.3.4.21"/>
    </reaction>
</comment>
<dbReference type="PANTHER" id="PTHR11098">
    <property type="entry name" value="NICOTINATE PHOSPHORIBOSYLTRANSFERASE"/>
    <property type="match status" value="1"/>
</dbReference>
<evidence type="ECO:0000256" key="4">
    <source>
        <dbReference type="ARBA" id="ARBA00048668"/>
    </source>
</evidence>
<evidence type="ECO:0000313" key="7">
    <source>
        <dbReference type="Proteomes" id="UP000031036"/>
    </source>
</evidence>
<dbReference type="AlphaFoldDB" id="A0A0B2VPU4"/>
<dbReference type="OrthoDB" id="5852571at2759"/>
<dbReference type="SUPFAM" id="SSF54675">
    <property type="entry name" value="Nicotinate/Quinolinate PRTase N-terminal domain-like"/>
    <property type="match status" value="1"/>
</dbReference>
<evidence type="ECO:0000259" key="5">
    <source>
        <dbReference type="Pfam" id="PF17767"/>
    </source>
</evidence>
<dbReference type="STRING" id="6265.A0A0B2VPU4"/>
<dbReference type="EMBL" id="JPKZ01001178">
    <property type="protein sequence ID" value="KHN83598.1"/>
    <property type="molecule type" value="Genomic_DNA"/>
</dbReference>
<protein>
    <submittedName>
        <fullName evidence="6">Nicotinate phosphoribosyltransferase</fullName>
    </submittedName>
</protein>
<dbReference type="GO" id="GO:0016757">
    <property type="term" value="F:glycosyltransferase activity"/>
    <property type="evidence" value="ECO:0007669"/>
    <property type="project" value="UniProtKB-KW"/>
</dbReference>
<dbReference type="Pfam" id="PF17767">
    <property type="entry name" value="NAPRTase_N"/>
    <property type="match status" value="1"/>
</dbReference>
<dbReference type="GO" id="GO:0005829">
    <property type="term" value="C:cytosol"/>
    <property type="evidence" value="ECO:0007669"/>
    <property type="project" value="TreeGrafter"/>
</dbReference>
<evidence type="ECO:0000256" key="1">
    <source>
        <dbReference type="ARBA" id="ARBA00004790"/>
    </source>
</evidence>
<dbReference type="OMA" id="FHANGQD"/>
<organism evidence="6 7">
    <name type="scientific">Toxocara canis</name>
    <name type="common">Canine roundworm</name>
    <dbReference type="NCBI Taxonomy" id="6265"/>
    <lineage>
        <taxon>Eukaryota</taxon>
        <taxon>Metazoa</taxon>
        <taxon>Ecdysozoa</taxon>
        <taxon>Nematoda</taxon>
        <taxon>Chromadorea</taxon>
        <taxon>Rhabditida</taxon>
        <taxon>Spirurina</taxon>
        <taxon>Ascaridomorpha</taxon>
        <taxon>Ascaridoidea</taxon>
        <taxon>Toxocaridae</taxon>
        <taxon>Toxocara</taxon>
    </lineage>
</organism>
<evidence type="ECO:0000313" key="6">
    <source>
        <dbReference type="EMBL" id="KHN83598.1"/>
    </source>
</evidence>
<dbReference type="UniPathway" id="UPA00253"/>
<dbReference type="InterPro" id="IPR007229">
    <property type="entry name" value="Nic_PRibTrfase-Fam"/>
</dbReference>
<dbReference type="GO" id="GO:0004516">
    <property type="term" value="F:nicotinate phosphoribosyltransferase activity"/>
    <property type="evidence" value="ECO:0007669"/>
    <property type="project" value="UniProtKB-EC"/>
</dbReference>
<keyword evidence="3" id="KW-0662">Pyridine nucleotide biosynthesis</keyword>
<sequence>MACNGFHANGQDSLVQPLLTDYYQITMCYGYWKAGIHNEHSVFDLFFRKNPFNGEYTIFAGMEDCLRFIQNFRFSKSGNVVLDRFKSK</sequence>
<feature type="domain" description="Nicotinate phosphoribosyltransferase N-terminal" evidence="5">
    <location>
        <begin position="18"/>
        <end position="77"/>
    </location>
</feature>
<keyword evidence="6" id="KW-0808">Transferase</keyword>
<evidence type="ECO:0000256" key="2">
    <source>
        <dbReference type="ARBA" id="ARBA00010897"/>
    </source>
</evidence>
<dbReference type="PANTHER" id="PTHR11098:SF1">
    <property type="entry name" value="NICOTINATE PHOSPHORIBOSYLTRANSFERASE"/>
    <property type="match status" value="1"/>
</dbReference>
<name>A0A0B2VPU4_TOXCA</name>
<comment type="pathway">
    <text evidence="1">Cofactor biosynthesis; NAD(+) biosynthesis.</text>
</comment>
<proteinExistence type="inferred from homology"/>
<dbReference type="Gene3D" id="3.20.140.10">
    <property type="entry name" value="nicotinate phosphoribosyltransferase"/>
    <property type="match status" value="1"/>
</dbReference>